<keyword evidence="2" id="KW-0341">Growth regulation</keyword>
<evidence type="ECO:0000313" key="6">
    <source>
        <dbReference type="EMBL" id="RWR76589.1"/>
    </source>
</evidence>
<feature type="region of interest" description="Disordered" evidence="4">
    <location>
        <begin position="1048"/>
        <end position="1074"/>
    </location>
</feature>
<dbReference type="Pfam" id="PF00226">
    <property type="entry name" value="DnaJ"/>
    <property type="match status" value="1"/>
</dbReference>
<accession>A0A443NDP2</accession>
<evidence type="ECO:0000256" key="3">
    <source>
        <dbReference type="SAM" id="Coils"/>
    </source>
</evidence>
<evidence type="ECO:0000256" key="2">
    <source>
        <dbReference type="ARBA" id="ARBA00022604"/>
    </source>
</evidence>
<dbReference type="Pfam" id="PF11926">
    <property type="entry name" value="DUF3444"/>
    <property type="match status" value="2"/>
</dbReference>
<dbReference type="CDD" id="cd06257">
    <property type="entry name" value="DnaJ"/>
    <property type="match status" value="1"/>
</dbReference>
<proteinExistence type="predicted"/>
<dbReference type="PRINTS" id="PR00625">
    <property type="entry name" value="JDOMAIN"/>
</dbReference>
<dbReference type="EMBL" id="QPKB01000002">
    <property type="protein sequence ID" value="RWR76589.1"/>
    <property type="molecule type" value="Genomic_DNA"/>
</dbReference>
<feature type="region of interest" description="Disordered" evidence="4">
    <location>
        <begin position="1007"/>
        <end position="1027"/>
    </location>
</feature>
<dbReference type="Pfam" id="PF05266">
    <property type="entry name" value="DUF724"/>
    <property type="match status" value="1"/>
</dbReference>
<dbReference type="STRING" id="337451.A0A443NDP2"/>
<keyword evidence="1" id="KW-0813">Transport</keyword>
<dbReference type="PANTHER" id="PTHR47374:SF6">
    <property type="entry name" value="ENDOSOME ANTIGEN-LIKE PROTEIN, PUTATIVE (DUF3444)-RELATED"/>
    <property type="match status" value="1"/>
</dbReference>
<dbReference type="PROSITE" id="PS50076">
    <property type="entry name" value="DNAJ_2"/>
    <property type="match status" value="1"/>
</dbReference>
<organism evidence="6 7">
    <name type="scientific">Cinnamomum micranthum f. kanehirae</name>
    <dbReference type="NCBI Taxonomy" id="337451"/>
    <lineage>
        <taxon>Eukaryota</taxon>
        <taxon>Viridiplantae</taxon>
        <taxon>Streptophyta</taxon>
        <taxon>Embryophyta</taxon>
        <taxon>Tracheophyta</taxon>
        <taxon>Spermatophyta</taxon>
        <taxon>Magnoliopsida</taxon>
        <taxon>Magnoliidae</taxon>
        <taxon>Laurales</taxon>
        <taxon>Lauraceae</taxon>
        <taxon>Cinnamomum</taxon>
    </lineage>
</organism>
<dbReference type="SMART" id="SM00271">
    <property type="entry name" value="DnaJ"/>
    <property type="match status" value="1"/>
</dbReference>
<dbReference type="InterPro" id="IPR024593">
    <property type="entry name" value="DUF3444"/>
</dbReference>
<keyword evidence="3" id="KW-0175">Coiled coil</keyword>
<dbReference type="InterPro" id="IPR007930">
    <property type="entry name" value="DUF724"/>
</dbReference>
<feature type="region of interest" description="Disordered" evidence="4">
    <location>
        <begin position="150"/>
        <end position="169"/>
    </location>
</feature>
<feature type="compositionally biased region" description="Basic and acidic residues" evidence="4">
    <location>
        <begin position="336"/>
        <end position="347"/>
    </location>
</feature>
<gene>
    <name evidence="6" type="ORF">CKAN_00503800</name>
</gene>
<comment type="caution">
    <text evidence="6">The sequence shown here is derived from an EMBL/GenBank/DDBJ whole genome shotgun (WGS) entry which is preliminary data.</text>
</comment>
<dbReference type="SUPFAM" id="SSF46565">
    <property type="entry name" value="Chaperone J-domain"/>
    <property type="match status" value="1"/>
</dbReference>
<dbReference type="InterPro" id="IPR001623">
    <property type="entry name" value="DnaJ_domain"/>
</dbReference>
<sequence length="1369" mass="154171">MECNKVEATRAKRIAEKRMQSKDFLGARKLLLKAQLLYPGLENISQMLAICDVHASFQLNVAGSQMDWYGILQLPNTADESVIEEQYHKLAFLLNPGKNRFPGAEAAFSLVKEAYGVLSEPAKRSLYDGKRIASIQNVNSRAQEQVDVGNNFKNSSTSQHQGLSQPQQRQSRVPQTFCTKCLLCDTTHLYNRVCLYRRIRCKNCLQYFVAYDMNYIGPTEANLGCTRTGTEVAGSCQRKILENEASRRAKIKEKRVEMNKRAEGGRSQGNVVAKRRKVAVDSSESCDGDSTDVESEATAEYDVATQGDRATCSRYPLRSMLKKDVTYNRNGSGCDDFPKSLEHERSKRGLSSDGADHQRNGEFPNGTVTVFAANPETQSTLDPNVYPDPEFHDFDKDRAQDHFRVGQIWAVYDDSDVLPRFYVLIRKTYFHESKVTIAWLEPNPEDQYGLDWLKEELPIACGNFKIGYTEDTENLLMFSHLASWQKGEVRGTFNIYPREGDVWALFKHWSIEWSYNPDRHRKFEYEFVEVLSDYVEGTGVVVAYLVMVEGFTSLFERMENMEKNHFLIPSSEQLRFSHRVPSYRMTRYLELDPASVYSKDFSPKGIDNVLSGCVHIQSNSSCSKSRVKMDTKAVAPKKLTSSMKNAKPYESIQKKENLDDGRCSLGEMNGAHRKDLWQANASQHEAEEGKCLLGGPGSLDVLPIKKPETASTTRPNCNSQGNNSSSLASLKQVPGIVFHSFKSEKSADKFQEGQIWALYGSDNGSLPIIYVQIKKVESPEFKVHATRLEPCPSFEKDILWSKRGLPFGCGLFKPRTGKPEIFETVFTFSHQVRVVSLPENDRYYIWPWTGEVWAVYKNWSTEWTPCDMKHCEYELVEVLHFDSSVYKVLVLEAVNGFKNIYKGTGVTVDIMWHELLRFSHCVPSLQLTEERGGTLVGYLELDPAALPDNPKQDKVEEENASEQRGSIHQHGGSAPVKPVVISNTTRQEFNQIFEWPTTSPCMRGNCITSPAGGQRASEGQEGGSAPVKQVETSCRTEQAEFHQIFEWPTSPSTRHNGGLSLAGERRASEEQQGESVLMKLEGMSYRTREADLNRVLEWPTSPPIRCSYGVSPILDITNLSTALSRAFSPEVAKDLQSFAEWAHQGFLEVGCPAEPAELEGVGDEYGRAWVQRYPKLFALFKPQPHYGTIMGVSDCYLGLIRSSLWGAFANFVKEVAHIDWRIADSRIPDLIDQLKALEEAGFPIIILKNHLKALTFQAQQRAIVARATFEALETANAAVPSTECLEDEASAADMEVLKIKGVLAEARRKRKAAKTKLLELREQKATMEKEIELARRELEAAEAHSLIKFCDYSNLSLALPNVPDSKPSL</sequence>
<evidence type="ECO:0000259" key="5">
    <source>
        <dbReference type="PROSITE" id="PS50076"/>
    </source>
</evidence>
<dbReference type="InterPro" id="IPR036869">
    <property type="entry name" value="J_dom_sf"/>
</dbReference>
<dbReference type="PANTHER" id="PTHR47374">
    <property type="entry name" value="ENDOSOME ANTIGEN-LIKE PROTEIN, PUTATIVE (DUF3444)-RELATED"/>
    <property type="match status" value="1"/>
</dbReference>
<dbReference type="OrthoDB" id="10250354at2759"/>
<feature type="compositionally biased region" description="Acidic residues" evidence="4">
    <location>
        <begin position="284"/>
        <end position="299"/>
    </location>
</feature>
<evidence type="ECO:0000313" key="7">
    <source>
        <dbReference type="Proteomes" id="UP000283530"/>
    </source>
</evidence>
<feature type="domain" description="J" evidence="5">
    <location>
        <begin position="67"/>
        <end position="131"/>
    </location>
</feature>
<reference evidence="6 7" key="1">
    <citation type="journal article" date="2019" name="Nat. Plants">
        <title>Stout camphor tree genome fills gaps in understanding of flowering plant genome evolution.</title>
        <authorList>
            <person name="Chaw S.M."/>
            <person name="Liu Y.C."/>
            <person name="Wu Y.W."/>
            <person name="Wang H.Y."/>
            <person name="Lin C.I."/>
            <person name="Wu C.S."/>
            <person name="Ke H.M."/>
            <person name="Chang L.Y."/>
            <person name="Hsu C.Y."/>
            <person name="Yang H.T."/>
            <person name="Sudianto E."/>
            <person name="Hsu M.H."/>
            <person name="Wu K.P."/>
            <person name="Wang L.N."/>
            <person name="Leebens-Mack J.H."/>
            <person name="Tsai I.J."/>
        </authorList>
    </citation>
    <scope>NUCLEOTIDE SEQUENCE [LARGE SCALE GENOMIC DNA]</scope>
    <source>
        <strain evidence="7">cv. Chaw 1501</strain>
        <tissue evidence="6">Young leaves</tissue>
    </source>
</reference>
<feature type="region of interest" description="Disordered" evidence="4">
    <location>
        <begin position="256"/>
        <end position="302"/>
    </location>
</feature>
<feature type="compositionally biased region" description="Polar residues" evidence="4">
    <location>
        <begin position="151"/>
        <end position="163"/>
    </location>
</feature>
<evidence type="ECO:0000256" key="1">
    <source>
        <dbReference type="ARBA" id="ARBA00022448"/>
    </source>
</evidence>
<dbReference type="Gene3D" id="1.10.287.110">
    <property type="entry name" value="DnaJ domain"/>
    <property type="match status" value="1"/>
</dbReference>
<name>A0A443NDP2_9MAGN</name>
<feature type="region of interest" description="Disordered" evidence="4">
    <location>
        <begin position="332"/>
        <end position="360"/>
    </location>
</feature>
<feature type="coiled-coil region" evidence="3">
    <location>
        <begin position="1303"/>
        <end position="1344"/>
    </location>
</feature>
<protein>
    <submittedName>
        <fullName evidence="6">DnaJ domain-containing protein</fullName>
    </submittedName>
</protein>
<dbReference type="Proteomes" id="UP000283530">
    <property type="component" value="Unassembled WGS sequence"/>
</dbReference>
<keyword evidence="7" id="KW-1185">Reference proteome</keyword>
<evidence type="ECO:0000256" key="4">
    <source>
        <dbReference type="SAM" id="MobiDB-lite"/>
    </source>
</evidence>
<feature type="region of interest" description="Disordered" evidence="4">
    <location>
        <begin position="945"/>
        <end position="976"/>
    </location>
</feature>